<evidence type="ECO:0000313" key="5">
    <source>
        <dbReference type="EMBL" id="CAG7719646.1"/>
    </source>
</evidence>
<proteinExistence type="predicted"/>
<dbReference type="Pfam" id="PF03088">
    <property type="entry name" value="Str_synth"/>
    <property type="match status" value="1"/>
</dbReference>
<keyword evidence="3" id="KW-0732">Signal</keyword>
<dbReference type="OrthoDB" id="5307922at2759"/>
<evidence type="ECO:0000259" key="4">
    <source>
        <dbReference type="Pfam" id="PF03088"/>
    </source>
</evidence>
<evidence type="ECO:0000256" key="1">
    <source>
        <dbReference type="ARBA" id="ARBA00022553"/>
    </source>
</evidence>
<dbReference type="EMBL" id="CAJVCH010063213">
    <property type="protein sequence ID" value="CAG7719646.1"/>
    <property type="molecule type" value="Genomic_DNA"/>
</dbReference>
<sequence length="446" mass="48714">MANFHGTAWDRLLAVLIAFVPGLPPDIHFEAYEPSPSIDLEKLPIVNALDKVEVILEGETSGAESPTVIGQGDGFYAGLDNGQIVKYQNGIVSVVAQVGRDCGAPWGSVCGRPLGLRLDASGKLVVSAADRGVLIVDPKKGDVSSLFDFKSDIQGHVPGFADDLDVGQNGTVYWSDVSTNLDVMNPLKDLLGNDPSGRLVEYDPKTKRNKVLIDAIHFANGVQLSENEDFVLVSESIRCRVLRYHLKGPKAGQKDVFMDGLPGLPDNIRPNGKGGFYIVLSEPRQFLGDNIGKLPTVRKLILRTHTLVDLMAGSLKRFIPDFVDFGGLSQIVLNTIPVQKISAAIAGPSRILDVDAAGKILRVLQHSENKISFASQIVISSKYAYIGRFFGNGIWRIKMSDLNTECPTLSEFDDHRKTLEIMDYCDHKCCALMFYAGDMTDIFGYI</sequence>
<organism evidence="5 6">
    <name type="scientific">Allacma fusca</name>
    <dbReference type="NCBI Taxonomy" id="39272"/>
    <lineage>
        <taxon>Eukaryota</taxon>
        <taxon>Metazoa</taxon>
        <taxon>Ecdysozoa</taxon>
        <taxon>Arthropoda</taxon>
        <taxon>Hexapoda</taxon>
        <taxon>Collembola</taxon>
        <taxon>Symphypleona</taxon>
        <taxon>Sminthuridae</taxon>
        <taxon>Allacma</taxon>
    </lineage>
</organism>
<evidence type="ECO:0000313" key="6">
    <source>
        <dbReference type="Proteomes" id="UP000708208"/>
    </source>
</evidence>
<name>A0A8J2JFU7_9HEXA</name>
<dbReference type="AlphaFoldDB" id="A0A8J2JFU7"/>
<dbReference type="PANTHER" id="PTHR10426">
    <property type="entry name" value="STRICTOSIDINE SYNTHASE-RELATED"/>
    <property type="match status" value="1"/>
</dbReference>
<dbReference type="Proteomes" id="UP000708208">
    <property type="component" value="Unassembled WGS sequence"/>
</dbReference>
<dbReference type="PANTHER" id="PTHR10426:SF88">
    <property type="entry name" value="ADIPOCYTE PLASMA MEMBRANE-ASSOCIATED PROTEIN HEMOMUCIN-RELATED"/>
    <property type="match status" value="1"/>
</dbReference>
<dbReference type="InterPro" id="IPR018119">
    <property type="entry name" value="Strictosidine_synth_cons-reg"/>
</dbReference>
<reference evidence="5" key="1">
    <citation type="submission" date="2021-06" db="EMBL/GenBank/DDBJ databases">
        <authorList>
            <person name="Hodson N. C."/>
            <person name="Mongue J. A."/>
            <person name="Jaron S. K."/>
        </authorList>
    </citation>
    <scope>NUCLEOTIDE SEQUENCE</scope>
</reference>
<dbReference type="GO" id="GO:0012505">
    <property type="term" value="C:endomembrane system"/>
    <property type="evidence" value="ECO:0007669"/>
    <property type="project" value="TreeGrafter"/>
</dbReference>
<protein>
    <recommendedName>
        <fullName evidence="4">Strictosidine synthase conserved region domain-containing protein</fullName>
    </recommendedName>
</protein>
<evidence type="ECO:0000256" key="2">
    <source>
        <dbReference type="ARBA" id="ARBA00023180"/>
    </source>
</evidence>
<keyword evidence="6" id="KW-1185">Reference proteome</keyword>
<feature type="domain" description="Strictosidine synthase conserved region" evidence="4">
    <location>
        <begin position="162"/>
        <end position="249"/>
    </location>
</feature>
<dbReference type="GO" id="GO:0016787">
    <property type="term" value="F:hydrolase activity"/>
    <property type="evidence" value="ECO:0007669"/>
    <property type="project" value="TreeGrafter"/>
</dbReference>
<keyword evidence="2" id="KW-0325">Glycoprotein</keyword>
<feature type="chain" id="PRO_5035186982" description="Strictosidine synthase conserved region domain-containing protein" evidence="3">
    <location>
        <begin position="23"/>
        <end position="446"/>
    </location>
</feature>
<accession>A0A8J2JFU7</accession>
<gene>
    <name evidence="5" type="ORF">AFUS01_LOCUS8961</name>
</gene>
<feature type="signal peptide" evidence="3">
    <location>
        <begin position="1"/>
        <end position="22"/>
    </location>
</feature>
<comment type="caution">
    <text evidence="5">The sequence shown here is derived from an EMBL/GenBank/DDBJ whole genome shotgun (WGS) entry which is preliminary data.</text>
</comment>
<keyword evidence="1" id="KW-0597">Phosphoprotein</keyword>
<evidence type="ECO:0000256" key="3">
    <source>
        <dbReference type="SAM" id="SignalP"/>
    </source>
</evidence>